<organism evidence="3 4">
    <name type="scientific">Tetrapyrgos nigripes</name>
    <dbReference type="NCBI Taxonomy" id="182062"/>
    <lineage>
        <taxon>Eukaryota</taxon>
        <taxon>Fungi</taxon>
        <taxon>Dikarya</taxon>
        <taxon>Basidiomycota</taxon>
        <taxon>Agaricomycotina</taxon>
        <taxon>Agaricomycetes</taxon>
        <taxon>Agaricomycetidae</taxon>
        <taxon>Agaricales</taxon>
        <taxon>Marasmiineae</taxon>
        <taxon>Marasmiaceae</taxon>
        <taxon>Tetrapyrgos</taxon>
    </lineage>
</organism>
<dbReference type="Gene3D" id="1.10.150.240">
    <property type="entry name" value="Putative phosphatase, domain 2"/>
    <property type="match status" value="1"/>
</dbReference>
<proteinExistence type="predicted"/>
<dbReference type="EMBL" id="JAACJM010000013">
    <property type="protein sequence ID" value="KAF5369501.1"/>
    <property type="molecule type" value="Genomic_DNA"/>
</dbReference>
<evidence type="ECO:0000256" key="2">
    <source>
        <dbReference type="SAM" id="Phobius"/>
    </source>
</evidence>
<reference evidence="3 4" key="1">
    <citation type="journal article" date="2020" name="ISME J.">
        <title>Uncovering the hidden diversity of litter-decomposition mechanisms in mushroom-forming fungi.</title>
        <authorList>
            <person name="Floudas D."/>
            <person name="Bentzer J."/>
            <person name="Ahren D."/>
            <person name="Johansson T."/>
            <person name="Persson P."/>
            <person name="Tunlid A."/>
        </authorList>
    </citation>
    <scope>NUCLEOTIDE SEQUENCE [LARGE SCALE GENOMIC DNA]</scope>
    <source>
        <strain evidence="3 4">CBS 291.85</strain>
    </source>
</reference>
<evidence type="ECO:0000313" key="4">
    <source>
        <dbReference type="Proteomes" id="UP000559256"/>
    </source>
</evidence>
<feature type="compositionally biased region" description="Low complexity" evidence="1">
    <location>
        <begin position="266"/>
        <end position="289"/>
    </location>
</feature>
<evidence type="ECO:0000256" key="1">
    <source>
        <dbReference type="SAM" id="MobiDB-lite"/>
    </source>
</evidence>
<feature type="transmembrane region" description="Helical" evidence="2">
    <location>
        <begin position="132"/>
        <end position="154"/>
    </location>
</feature>
<name>A0A8H5LU74_9AGAR</name>
<dbReference type="OrthoDB" id="40579at2759"/>
<comment type="caution">
    <text evidence="3">The sequence shown here is derived from an EMBL/GenBank/DDBJ whole genome shotgun (WGS) entry which is preliminary data.</text>
</comment>
<feature type="compositionally biased region" description="Polar residues" evidence="1">
    <location>
        <begin position="252"/>
        <end position="265"/>
    </location>
</feature>
<keyword evidence="2" id="KW-1133">Transmembrane helix</keyword>
<keyword evidence="2" id="KW-0812">Transmembrane</keyword>
<protein>
    <submittedName>
        <fullName evidence="3">Uncharacterized protein</fullName>
    </submittedName>
</protein>
<gene>
    <name evidence="3" type="ORF">D9758_002511</name>
</gene>
<keyword evidence="2" id="KW-0472">Membrane</keyword>
<sequence>MTRGRKKTQKTPCPFDSGFSKFATEVAKQVDRFVYNASPTSDASYSIPTRLMQSLVLSVQGSLSSRHTIETGCLELQKIDVQPSFQTSSPPELPLSQNFCKIKSPPIFTTKMIHNLVFHPPFHLLKFASYHLWLLTVLVMFSTSAPLYLIRFVLSPSSFWTPPPTFYQDVLFDDNEAVDAAWTKLAHNLGKDPAKVISASHGKSVTDAMAQLRPFITRRRLEFEVAKFEESILDFADTPQVHELDADYHSSWRPSTPLSSDDTATPSSIPDNSSPNSRRSSISSVSSSSLRRPSFANNLQKGLFKLKELSQRQSYVQDDDEMGDILECDCSIRALPGIPSIARELRHEDFAVVTTSTQSYGEYFCSYVIDFR</sequence>
<dbReference type="Proteomes" id="UP000559256">
    <property type="component" value="Unassembled WGS sequence"/>
</dbReference>
<accession>A0A8H5LU74</accession>
<feature type="region of interest" description="Disordered" evidence="1">
    <location>
        <begin position="248"/>
        <end position="289"/>
    </location>
</feature>
<evidence type="ECO:0000313" key="3">
    <source>
        <dbReference type="EMBL" id="KAF5369501.1"/>
    </source>
</evidence>
<keyword evidence="4" id="KW-1185">Reference proteome</keyword>
<dbReference type="AlphaFoldDB" id="A0A8H5LU74"/>
<dbReference type="InterPro" id="IPR023198">
    <property type="entry name" value="PGP-like_dom2"/>
</dbReference>